<evidence type="ECO:0000256" key="1">
    <source>
        <dbReference type="ARBA" id="ARBA00023015"/>
    </source>
</evidence>
<evidence type="ECO:0000256" key="2">
    <source>
        <dbReference type="ARBA" id="ARBA00023125"/>
    </source>
</evidence>
<feature type="domain" description="NAC" evidence="6">
    <location>
        <begin position="18"/>
        <end position="203"/>
    </location>
</feature>
<dbReference type="InterPro" id="IPR036093">
    <property type="entry name" value="NAC_dom_sf"/>
</dbReference>
<dbReference type="EMBL" id="CM027680">
    <property type="protein sequence ID" value="KAG0549545.1"/>
    <property type="molecule type" value="Genomic_DNA"/>
</dbReference>
<dbReference type="GO" id="GO:0006355">
    <property type="term" value="P:regulation of DNA-templated transcription"/>
    <property type="evidence" value="ECO:0007669"/>
    <property type="project" value="InterPro"/>
</dbReference>
<evidence type="ECO:0000313" key="8">
    <source>
        <dbReference type="Proteomes" id="UP000807115"/>
    </source>
</evidence>
<sequence length="503" mass="54816">MSSTTTTMEDKRFTKHGFPKGFRFVPTQLELITILSHKINGRRLHPKVAGIFHELTILDHHPKDLHDMYERDKEHRYIYFFSRRQFQKTAGGGGPVHKKRQRGAAGAGQDEDDNEPRPVRLARGGGWKPSGGGHVLHWPKDKGGFVAGKMVTMVFYDHRNNGQQVKSHWGMHEFTVPVHQQLLSEPTKTTHLHNLALYRLYRLKGDDMKSDDGAGSNQTLANVSAAHGHFSAPCPAGQPSSGILTGRNQPLATGATTSRMPPPPQLQQQQHHIPNVGHSQYYHHHQYAFGAAPARSAHQQVHTMAMPPPAYGTGMPGRHQLLQFARPPSTGLPGRQSFQQFARPPAPSQMPVPPAAASPASHQQAPAKPATYCGAGQKASHSGATRSLPWAAVSTPPPAAESPSAEELAPLTATHGGAGQEASGNLGATRSWQDATATAETDCVKLEDKEIEDSIPADNYDGIGMPDYDLDLGWMLEDRFLFTMDDLCPTSDEPPPTQQGDSN</sequence>
<keyword evidence="1" id="KW-0805">Transcription regulation</keyword>
<dbReference type="GO" id="GO:0003677">
    <property type="term" value="F:DNA binding"/>
    <property type="evidence" value="ECO:0007669"/>
    <property type="project" value="UniProtKB-KW"/>
</dbReference>
<evidence type="ECO:0000256" key="5">
    <source>
        <dbReference type="SAM" id="MobiDB-lite"/>
    </source>
</evidence>
<protein>
    <recommendedName>
        <fullName evidence="6">NAC domain-containing protein</fullName>
    </recommendedName>
</protein>
<keyword evidence="3" id="KW-0804">Transcription</keyword>
<name>A0A921S155_SORBI</name>
<feature type="region of interest" description="Disordered" evidence="5">
    <location>
        <begin position="232"/>
        <end position="271"/>
    </location>
</feature>
<feature type="region of interest" description="Disordered" evidence="5">
    <location>
        <begin position="89"/>
        <end position="134"/>
    </location>
</feature>
<feature type="compositionally biased region" description="Polar residues" evidence="5">
    <location>
        <begin position="238"/>
        <end position="259"/>
    </location>
</feature>
<dbReference type="InterPro" id="IPR003441">
    <property type="entry name" value="NAC-dom"/>
</dbReference>
<dbReference type="SUPFAM" id="SSF101941">
    <property type="entry name" value="NAC domain"/>
    <property type="match status" value="1"/>
</dbReference>
<feature type="compositionally biased region" description="Pro residues" evidence="5">
    <location>
        <begin position="344"/>
        <end position="356"/>
    </location>
</feature>
<keyword evidence="2" id="KW-0238">DNA-binding</keyword>
<dbReference type="PANTHER" id="PTHR31719">
    <property type="entry name" value="NAC TRANSCRIPTION FACTOR 56"/>
    <property type="match status" value="1"/>
</dbReference>
<dbReference type="OrthoDB" id="688516at2759"/>
<feature type="compositionally biased region" description="Low complexity" evidence="5">
    <location>
        <begin position="357"/>
        <end position="370"/>
    </location>
</feature>
<dbReference type="Gene3D" id="2.170.150.80">
    <property type="entry name" value="NAC domain"/>
    <property type="match status" value="1"/>
</dbReference>
<dbReference type="Proteomes" id="UP000807115">
    <property type="component" value="Chromosome 1"/>
</dbReference>
<evidence type="ECO:0000259" key="6">
    <source>
        <dbReference type="PROSITE" id="PS51005"/>
    </source>
</evidence>
<dbReference type="PROSITE" id="PS51005">
    <property type="entry name" value="NAC"/>
    <property type="match status" value="1"/>
</dbReference>
<dbReference type="Pfam" id="PF02365">
    <property type="entry name" value="NAM"/>
    <property type="match status" value="1"/>
</dbReference>
<feature type="region of interest" description="Disordered" evidence="5">
    <location>
        <begin position="292"/>
        <end position="407"/>
    </location>
</feature>
<dbReference type="PANTHER" id="PTHR31719:SF94">
    <property type="entry name" value="PROTEIN ATAF2"/>
    <property type="match status" value="1"/>
</dbReference>
<comment type="caution">
    <text evidence="7">The sequence shown here is derived from an EMBL/GenBank/DDBJ whole genome shotgun (WGS) entry which is preliminary data.</text>
</comment>
<reference evidence="7" key="1">
    <citation type="journal article" date="2019" name="BMC Genomics">
        <title>A new reference genome for Sorghum bicolor reveals high levels of sequence similarity between sweet and grain genotypes: implications for the genetics of sugar metabolism.</title>
        <authorList>
            <person name="Cooper E.A."/>
            <person name="Brenton Z.W."/>
            <person name="Flinn B.S."/>
            <person name="Jenkins J."/>
            <person name="Shu S."/>
            <person name="Flowers D."/>
            <person name="Luo F."/>
            <person name="Wang Y."/>
            <person name="Xia P."/>
            <person name="Barry K."/>
            <person name="Daum C."/>
            <person name="Lipzen A."/>
            <person name="Yoshinaga Y."/>
            <person name="Schmutz J."/>
            <person name="Saski C."/>
            <person name="Vermerris W."/>
            <person name="Kresovich S."/>
        </authorList>
    </citation>
    <scope>NUCLEOTIDE SEQUENCE</scope>
</reference>
<accession>A0A921S155</accession>
<proteinExistence type="predicted"/>
<organism evidence="7 8">
    <name type="scientific">Sorghum bicolor</name>
    <name type="common">Sorghum</name>
    <name type="synonym">Sorghum vulgare</name>
    <dbReference type="NCBI Taxonomy" id="4558"/>
    <lineage>
        <taxon>Eukaryota</taxon>
        <taxon>Viridiplantae</taxon>
        <taxon>Streptophyta</taxon>
        <taxon>Embryophyta</taxon>
        <taxon>Tracheophyta</taxon>
        <taxon>Spermatophyta</taxon>
        <taxon>Magnoliopsida</taxon>
        <taxon>Liliopsida</taxon>
        <taxon>Poales</taxon>
        <taxon>Poaceae</taxon>
        <taxon>PACMAD clade</taxon>
        <taxon>Panicoideae</taxon>
        <taxon>Andropogonodae</taxon>
        <taxon>Andropogoneae</taxon>
        <taxon>Sorghinae</taxon>
        <taxon>Sorghum</taxon>
    </lineage>
</organism>
<feature type="compositionally biased region" description="Gly residues" evidence="5">
    <location>
        <begin position="123"/>
        <end position="134"/>
    </location>
</feature>
<evidence type="ECO:0000313" key="7">
    <source>
        <dbReference type="EMBL" id="KAG0549545.1"/>
    </source>
</evidence>
<reference evidence="7" key="2">
    <citation type="submission" date="2020-10" db="EMBL/GenBank/DDBJ databases">
        <authorList>
            <person name="Cooper E.A."/>
            <person name="Brenton Z.W."/>
            <person name="Flinn B.S."/>
            <person name="Jenkins J."/>
            <person name="Shu S."/>
            <person name="Flowers D."/>
            <person name="Luo F."/>
            <person name="Wang Y."/>
            <person name="Xia P."/>
            <person name="Barry K."/>
            <person name="Daum C."/>
            <person name="Lipzen A."/>
            <person name="Yoshinaga Y."/>
            <person name="Schmutz J."/>
            <person name="Saski C."/>
            <person name="Vermerris W."/>
            <person name="Kresovich S."/>
        </authorList>
    </citation>
    <scope>NUCLEOTIDE SEQUENCE</scope>
</reference>
<dbReference type="AlphaFoldDB" id="A0A921S155"/>
<evidence type="ECO:0000256" key="4">
    <source>
        <dbReference type="ARBA" id="ARBA00023242"/>
    </source>
</evidence>
<keyword evidence="4" id="KW-0539">Nucleus</keyword>
<gene>
    <name evidence="7" type="ORF">BDA96_01G264700</name>
</gene>
<evidence type="ECO:0000256" key="3">
    <source>
        <dbReference type="ARBA" id="ARBA00023163"/>
    </source>
</evidence>